<dbReference type="GO" id="GO:0005615">
    <property type="term" value="C:extracellular space"/>
    <property type="evidence" value="ECO:0007669"/>
    <property type="project" value="TreeGrafter"/>
</dbReference>
<dbReference type="GO" id="GO:0016020">
    <property type="term" value="C:membrane"/>
    <property type="evidence" value="ECO:0007669"/>
    <property type="project" value="InterPro"/>
</dbReference>
<protein>
    <submittedName>
        <fullName evidence="7">Platelet-derived growth factor beta polypeptide a</fullName>
    </submittedName>
</protein>
<reference evidence="7" key="3">
    <citation type="submission" date="2025-08" db="UniProtKB">
        <authorList>
            <consortium name="Ensembl"/>
        </authorList>
    </citation>
    <scope>IDENTIFICATION</scope>
    <source>
        <strain evidence="7">JP 163 A</strain>
    </source>
</reference>
<feature type="domain" description="Platelet-derived growth factor (PDGF) family profile" evidence="6">
    <location>
        <begin position="85"/>
        <end position="181"/>
    </location>
</feature>
<dbReference type="Pfam" id="PF00341">
    <property type="entry name" value="PDGF"/>
    <property type="match status" value="1"/>
</dbReference>
<feature type="region of interest" description="Disordered" evidence="5">
    <location>
        <begin position="397"/>
        <end position="561"/>
    </location>
</feature>
<evidence type="ECO:0000256" key="3">
    <source>
        <dbReference type="ARBA" id="ARBA00023246"/>
    </source>
</evidence>
<dbReference type="GO" id="GO:0030335">
    <property type="term" value="P:positive regulation of cell migration"/>
    <property type="evidence" value="ECO:0007669"/>
    <property type="project" value="TreeGrafter"/>
</dbReference>
<dbReference type="PANTHER" id="PTHR11633">
    <property type="entry name" value="PLATELET-DERIVED GROWTH FACTOR"/>
    <property type="match status" value="1"/>
</dbReference>
<comment type="similarity">
    <text evidence="1 4">Belongs to the PDGF/VEGF growth factor family.</text>
</comment>
<evidence type="ECO:0000256" key="5">
    <source>
        <dbReference type="SAM" id="MobiDB-lite"/>
    </source>
</evidence>
<feature type="compositionally biased region" description="Basic and acidic residues" evidence="5">
    <location>
        <begin position="325"/>
        <end position="357"/>
    </location>
</feature>
<accession>A0A3B5RF87</accession>
<feature type="compositionally biased region" description="Low complexity" evidence="5">
    <location>
        <begin position="215"/>
        <end position="227"/>
    </location>
</feature>
<reference evidence="8" key="2">
    <citation type="journal article" date="2013" name="Nat. Genet.">
        <title>The genome of the platyfish, Xiphophorus maculatus, provides insights into evolutionary adaptation and several complex traits.</title>
        <authorList>
            <person name="Schartl M."/>
            <person name="Walter R.B."/>
            <person name="Shen Y."/>
            <person name="Garcia T."/>
            <person name="Catchen J."/>
            <person name="Amores A."/>
            <person name="Braasch I."/>
            <person name="Chalopin D."/>
            <person name="Volff J.N."/>
            <person name="Lesch K.P."/>
            <person name="Bisazza A."/>
            <person name="Minx P."/>
            <person name="Hillier L."/>
            <person name="Wilson R.K."/>
            <person name="Fuerstenberg S."/>
            <person name="Boore J."/>
            <person name="Searle S."/>
            <person name="Postlethwait J.H."/>
            <person name="Warren W.C."/>
        </authorList>
    </citation>
    <scope>NUCLEOTIDE SEQUENCE [LARGE SCALE GENOMIC DNA]</scope>
    <source>
        <strain evidence="8">JP 163 A</strain>
    </source>
</reference>
<dbReference type="AlphaFoldDB" id="A0A3B5RF87"/>
<dbReference type="InterPro" id="IPR000072">
    <property type="entry name" value="PDGF/VEGF_dom"/>
</dbReference>
<dbReference type="InParanoid" id="A0A3B5RF87"/>
<dbReference type="Proteomes" id="UP000002852">
    <property type="component" value="Unassembled WGS sequence"/>
</dbReference>
<dbReference type="InterPro" id="IPR029034">
    <property type="entry name" value="Cystine-knot_cytokine"/>
</dbReference>
<evidence type="ECO:0000256" key="2">
    <source>
        <dbReference type="ARBA" id="ARBA00023030"/>
    </source>
</evidence>
<dbReference type="Gene3D" id="2.10.90.10">
    <property type="entry name" value="Cystine-knot cytokines"/>
    <property type="match status" value="1"/>
</dbReference>
<name>A0A3B5RF87_XIPMA</name>
<dbReference type="SUPFAM" id="SSF57501">
    <property type="entry name" value="Cystine-knot cytokines"/>
    <property type="match status" value="1"/>
</dbReference>
<dbReference type="PANTHER" id="PTHR11633:SF15">
    <property type="entry name" value="ADENYLATE CYCLASE, TERMINAL-DIFFERENTIATION SPECIFIC"/>
    <property type="match status" value="1"/>
</dbReference>
<dbReference type="SMART" id="SM00141">
    <property type="entry name" value="PDGF"/>
    <property type="match status" value="1"/>
</dbReference>
<dbReference type="OMA" id="KHNQHHH"/>
<keyword evidence="2 4" id="KW-0339">Growth factor</keyword>
<evidence type="ECO:0000313" key="7">
    <source>
        <dbReference type="Ensembl" id="ENSXMAP00000041096.1"/>
    </source>
</evidence>
<reference evidence="7" key="4">
    <citation type="submission" date="2025-09" db="UniProtKB">
        <authorList>
            <consortium name="Ensembl"/>
        </authorList>
    </citation>
    <scope>IDENTIFICATION</scope>
    <source>
        <strain evidence="7">JP 163 A</strain>
    </source>
</reference>
<dbReference type="Ensembl" id="ENSXMAT00000040524.1">
    <property type="protein sequence ID" value="ENSXMAP00000041096.1"/>
    <property type="gene ID" value="ENSXMAG00000008034.2"/>
</dbReference>
<evidence type="ECO:0000259" key="6">
    <source>
        <dbReference type="PROSITE" id="PS50278"/>
    </source>
</evidence>
<sequence>MLCFDSSSLTFTVTEMFPFMPHVTRLFGSSTATQGDPLPQSLIDLVWDSPISSVEELMLLLQEESSTIEDKEDEHDSPLSPVHGRYIRSLDVQKAQKADCKVRTEVMEITRSMVDRSNGNFLVFPLCVEVQRCSGCCNSRYMHCAPVVNATRNLEVKKFVFKNEKRFIETAIIQVVDHVSCLLQAIPPSTSSSSSSTVFDSQPNPLPAPPQRYPTSSLRLFPSHSSHPLPPKTPTSKADLHRHDDLKHNQHHQLPHKQDPLARQWQQGSYTQLVRWTQPRAHQAPTYAETRLTTAGFLGSVGTWPSEARAEHSVLESPQQVGHESGFDRSREETSGEARRPDHEQRQQELLKHQQRQEHHHHHHHHQQQQHPHLSQQYNPRGDEDQEMRTQYLLHAPQSDSASPPVSMTPAPTTGQNPTSFTTLIQKDSVTSQTYGEVTRHKQVESKGDGPKDGTEREESGSAVSGDSGRVEAANQEKENDSKLSGGADHLTEKERRKKILEMVQSEPEKDPHLHPHQRPKPTTFKSALSTVVPASTAARQVPFRPASPRRRKRKHRKRISKAAMRAMIM</sequence>
<feature type="compositionally biased region" description="Polar residues" evidence="5">
    <location>
        <begin position="524"/>
        <end position="534"/>
    </location>
</feature>
<dbReference type="PROSITE" id="PS50278">
    <property type="entry name" value="PDGF_2"/>
    <property type="match status" value="1"/>
</dbReference>
<feature type="compositionally biased region" description="Basic residues" evidence="5">
    <location>
        <begin position="358"/>
        <end position="368"/>
    </location>
</feature>
<evidence type="ECO:0000313" key="8">
    <source>
        <dbReference type="Proteomes" id="UP000002852"/>
    </source>
</evidence>
<keyword evidence="3" id="KW-0497">Mitogen</keyword>
<feature type="compositionally biased region" description="Basic and acidic residues" evidence="5">
    <location>
        <begin position="438"/>
        <end position="460"/>
    </location>
</feature>
<dbReference type="STRING" id="8083.ENSXMAP00000041096"/>
<feature type="region of interest" description="Disordered" evidence="5">
    <location>
        <begin position="188"/>
        <end position="240"/>
    </location>
</feature>
<feature type="compositionally biased region" description="Basic residues" evidence="5">
    <location>
        <begin position="548"/>
        <end position="561"/>
    </location>
</feature>
<reference evidence="8" key="1">
    <citation type="submission" date="2012-01" db="EMBL/GenBank/DDBJ databases">
        <authorList>
            <person name="Walter R."/>
            <person name="Schartl M."/>
            <person name="Warren W."/>
        </authorList>
    </citation>
    <scope>NUCLEOTIDE SEQUENCE [LARGE SCALE GENOMIC DNA]</scope>
    <source>
        <strain evidence="8">JP 163 A</strain>
    </source>
</reference>
<organism evidence="7 8">
    <name type="scientific">Xiphophorus maculatus</name>
    <name type="common">Southern platyfish</name>
    <name type="synonym">Platypoecilus maculatus</name>
    <dbReference type="NCBI Taxonomy" id="8083"/>
    <lineage>
        <taxon>Eukaryota</taxon>
        <taxon>Metazoa</taxon>
        <taxon>Chordata</taxon>
        <taxon>Craniata</taxon>
        <taxon>Vertebrata</taxon>
        <taxon>Euteleostomi</taxon>
        <taxon>Actinopterygii</taxon>
        <taxon>Neopterygii</taxon>
        <taxon>Teleostei</taxon>
        <taxon>Neoteleostei</taxon>
        <taxon>Acanthomorphata</taxon>
        <taxon>Ovalentaria</taxon>
        <taxon>Atherinomorphae</taxon>
        <taxon>Cyprinodontiformes</taxon>
        <taxon>Poeciliidae</taxon>
        <taxon>Poeciliinae</taxon>
        <taxon>Xiphophorus</taxon>
    </lineage>
</organism>
<keyword evidence="8" id="KW-1185">Reference proteome</keyword>
<dbReference type="GO" id="GO:0051897">
    <property type="term" value="P:positive regulation of phosphatidylinositol 3-kinase/protein kinase B signal transduction"/>
    <property type="evidence" value="ECO:0007669"/>
    <property type="project" value="TreeGrafter"/>
</dbReference>
<dbReference type="GO" id="GO:0070374">
    <property type="term" value="P:positive regulation of ERK1 and ERK2 cascade"/>
    <property type="evidence" value="ECO:0007669"/>
    <property type="project" value="TreeGrafter"/>
</dbReference>
<dbReference type="GO" id="GO:0005161">
    <property type="term" value="F:platelet-derived growth factor receptor binding"/>
    <property type="evidence" value="ECO:0007669"/>
    <property type="project" value="TreeGrafter"/>
</dbReference>
<proteinExistence type="inferred from homology"/>
<dbReference type="GO" id="GO:0051781">
    <property type="term" value="P:positive regulation of cell division"/>
    <property type="evidence" value="ECO:0007669"/>
    <property type="project" value="UniProtKB-KW"/>
</dbReference>
<feature type="compositionally biased region" description="Polar residues" evidence="5">
    <location>
        <begin position="398"/>
        <end position="436"/>
    </location>
</feature>
<evidence type="ECO:0000256" key="4">
    <source>
        <dbReference type="RuleBase" id="RU003818"/>
    </source>
</evidence>
<dbReference type="GeneTree" id="ENSGT00940000157367"/>
<dbReference type="GO" id="GO:0048008">
    <property type="term" value="P:platelet-derived growth factor receptor signaling pathway"/>
    <property type="evidence" value="ECO:0007669"/>
    <property type="project" value="TreeGrafter"/>
</dbReference>
<evidence type="ECO:0000256" key="1">
    <source>
        <dbReference type="ARBA" id="ARBA00006686"/>
    </source>
</evidence>
<feature type="region of interest" description="Disordered" evidence="5">
    <location>
        <begin position="309"/>
        <end position="382"/>
    </location>
</feature>
<dbReference type="GO" id="GO:0008083">
    <property type="term" value="F:growth factor activity"/>
    <property type="evidence" value="ECO:0007669"/>
    <property type="project" value="UniProtKB-KW"/>
</dbReference>
<dbReference type="GO" id="GO:0008284">
    <property type="term" value="P:positive regulation of cell population proliferation"/>
    <property type="evidence" value="ECO:0007669"/>
    <property type="project" value="TreeGrafter"/>
</dbReference>